<evidence type="ECO:0000313" key="1">
    <source>
        <dbReference type="EMBL" id="SEN11213.1"/>
    </source>
</evidence>
<dbReference type="OrthoDB" id="5501731at2"/>
<protein>
    <submittedName>
        <fullName evidence="1">Uncharacterized protein</fullName>
    </submittedName>
</protein>
<proteinExistence type="predicted"/>
<name>A0A1H8DVI2_9PROT</name>
<dbReference type="InterPro" id="IPR036013">
    <property type="entry name" value="Band_7/SPFH_dom_sf"/>
</dbReference>
<dbReference type="AlphaFoldDB" id="A0A1H8DVI2"/>
<reference evidence="1 2" key="1">
    <citation type="submission" date="2016-10" db="EMBL/GenBank/DDBJ databases">
        <authorList>
            <person name="de Groot N.N."/>
        </authorList>
    </citation>
    <scope>NUCLEOTIDE SEQUENCE [LARGE SCALE GENOMIC DNA]</scope>
    <source>
        <strain evidence="1 2">Nm22</strain>
    </source>
</reference>
<evidence type="ECO:0000313" key="2">
    <source>
        <dbReference type="Proteomes" id="UP000199459"/>
    </source>
</evidence>
<dbReference type="EMBL" id="FOCP01000008">
    <property type="protein sequence ID" value="SEN11213.1"/>
    <property type="molecule type" value="Genomic_DNA"/>
</dbReference>
<dbReference type="SUPFAM" id="SSF117892">
    <property type="entry name" value="Band 7/SPFH domain"/>
    <property type="match status" value="1"/>
</dbReference>
<dbReference type="Proteomes" id="UP000199459">
    <property type="component" value="Unassembled WGS sequence"/>
</dbReference>
<gene>
    <name evidence="1" type="ORF">SAMN05216325_1081</name>
</gene>
<organism evidence="1 2">
    <name type="scientific">Nitrosomonas marina</name>
    <dbReference type="NCBI Taxonomy" id="917"/>
    <lineage>
        <taxon>Bacteria</taxon>
        <taxon>Pseudomonadati</taxon>
        <taxon>Pseudomonadota</taxon>
        <taxon>Betaproteobacteria</taxon>
        <taxon>Nitrosomonadales</taxon>
        <taxon>Nitrosomonadaceae</taxon>
        <taxon>Nitrosomonas</taxon>
    </lineage>
</organism>
<accession>A0A1H8DVI2</accession>
<dbReference type="RefSeq" id="WP_090630400.1">
    <property type="nucleotide sequence ID" value="NZ_FOCP01000008.1"/>
</dbReference>
<sequence length="75" mass="8594">MLTVKLFDMHLQNMEVNGQEILTKDKISMRINLSASRQIANNDHDDIQVDIKGRFLNVSDLSKTILKETGKENVH</sequence>